<dbReference type="EMBL" id="JAPFFK010000007">
    <property type="protein sequence ID" value="KAJ6754126.1"/>
    <property type="molecule type" value="Genomic_DNA"/>
</dbReference>
<reference evidence="2" key="2">
    <citation type="journal article" date="2023" name="Int. J. Mol. Sci.">
        <title>De Novo Assembly and Annotation of 11 Diverse Shrub Willow (Salix) Genomes Reveals Novel Gene Organization in Sex-Linked Regions.</title>
        <authorList>
            <person name="Hyden B."/>
            <person name="Feng K."/>
            <person name="Yates T.B."/>
            <person name="Jawdy S."/>
            <person name="Cereghino C."/>
            <person name="Smart L.B."/>
            <person name="Muchero W."/>
        </authorList>
    </citation>
    <scope>NUCLEOTIDE SEQUENCE</scope>
    <source>
        <tissue evidence="2">Shoot tip</tissue>
    </source>
</reference>
<dbReference type="Proteomes" id="UP001151532">
    <property type="component" value="Chromosome 16"/>
</dbReference>
<keyword evidence="1" id="KW-1133">Transmembrane helix</keyword>
<keyword evidence="1" id="KW-0472">Membrane</keyword>
<sequence length="88" mass="10301">MPLNMTFLRKPRSFYTPDNISYRLKTEGNIFVATTPHCFKNLYATCYAHNIIEEEKKRKIHGESVFFSSNSTWLCCLLLLLLSVFLSF</sequence>
<dbReference type="OrthoDB" id="6097640at2759"/>
<accession>A0A9Q0VSE2</accession>
<gene>
    <name evidence="2" type="ORF">OIU79_026873</name>
</gene>
<evidence type="ECO:0000313" key="3">
    <source>
        <dbReference type="Proteomes" id="UP001151532"/>
    </source>
</evidence>
<name>A0A9Q0VSE2_SALPP</name>
<keyword evidence="3" id="KW-1185">Reference proteome</keyword>
<reference evidence="2" key="1">
    <citation type="submission" date="2022-11" db="EMBL/GenBank/DDBJ databases">
        <authorList>
            <person name="Hyden B.L."/>
            <person name="Feng K."/>
            <person name="Yates T."/>
            <person name="Jawdy S."/>
            <person name="Smart L.B."/>
            <person name="Muchero W."/>
        </authorList>
    </citation>
    <scope>NUCLEOTIDE SEQUENCE</scope>
    <source>
        <tissue evidence="2">Shoot tip</tissue>
    </source>
</reference>
<feature type="transmembrane region" description="Helical" evidence="1">
    <location>
        <begin position="65"/>
        <end position="86"/>
    </location>
</feature>
<protein>
    <submittedName>
        <fullName evidence="2">Uncharacterized protein</fullName>
    </submittedName>
</protein>
<organism evidence="2 3">
    <name type="scientific">Salix purpurea</name>
    <name type="common">Purple osier willow</name>
    <dbReference type="NCBI Taxonomy" id="77065"/>
    <lineage>
        <taxon>Eukaryota</taxon>
        <taxon>Viridiplantae</taxon>
        <taxon>Streptophyta</taxon>
        <taxon>Embryophyta</taxon>
        <taxon>Tracheophyta</taxon>
        <taxon>Spermatophyta</taxon>
        <taxon>Magnoliopsida</taxon>
        <taxon>eudicotyledons</taxon>
        <taxon>Gunneridae</taxon>
        <taxon>Pentapetalae</taxon>
        <taxon>rosids</taxon>
        <taxon>fabids</taxon>
        <taxon>Malpighiales</taxon>
        <taxon>Salicaceae</taxon>
        <taxon>Saliceae</taxon>
        <taxon>Salix</taxon>
    </lineage>
</organism>
<keyword evidence="1" id="KW-0812">Transmembrane</keyword>
<evidence type="ECO:0000313" key="2">
    <source>
        <dbReference type="EMBL" id="KAJ6754126.1"/>
    </source>
</evidence>
<proteinExistence type="predicted"/>
<dbReference type="AlphaFoldDB" id="A0A9Q0VSE2"/>
<comment type="caution">
    <text evidence="2">The sequence shown here is derived from an EMBL/GenBank/DDBJ whole genome shotgun (WGS) entry which is preliminary data.</text>
</comment>
<evidence type="ECO:0000256" key="1">
    <source>
        <dbReference type="SAM" id="Phobius"/>
    </source>
</evidence>